<evidence type="ECO:0000256" key="4">
    <source>
        <dbReference type="SAM" id="MobiDB-lite"/>
    </source>
</evidence>
<dbReference type="PRINTS" id="PR00153">
    <property type="entry name" value="CSAPPISMRASE"/>
</dbReference>
<dbReference type="Gene3D" id="2.40.100.10">
    <property type="entry name" value="Cyclophilin-like"/>
    <property type="match status" value="1"/>
</dbReference>
<dbReference type="EMBL" id="CAJNNW010021469">
    <property type="protein sequence ID" value="CAE8667984.1"/>
    <property type="molecule type" value="Genomic_DNA"/>
</dbReference>
<dbReference type="GO" id="GO:0016018">
    <property type="term" value="F:cyclosporin A binding"/>
    <property type="evidence" value="ECO:0007669"/>
    <property type="project" value="TreeGrafter"/>
</dbReference>
<evidence type="ECO:0000256" key="1">
    <source>
        <dbReference type="ARBA" id="ARBA00013194"/>
    </source>
</evidence>
<gene>
    <name evidence="6" type="ORF">PGLA2088_LOCUS16772</name>
</gene>
<evidence type="ECO:0000256" key="2">
    <source>
        <dbReference type="ARBA" id="ARBA00023110"/>
    </source>
</evidence>
<dbReference type="PANTHER" id="PTHR11071">
    <property type="entry name" value="PEPTIDYL-PROLYL CIS-TRANS ISOMERASE"/>
    <property type="match status" value="1"/>
</dbReference>
<feature type="non-terminal residue" evidence="6">
    <location>
        <position position="1"/>
    </location>
</feature>
<evidence type="ECO:0000256" key="3">
    <source>
        <dbReference type="ARBA" id="ARBA00023235"/>
    </source>
</evidence>
<keyword evidence="2" id="KW-0697">Rotamase</keyword>
<feature type="compositionally biased region" description="Pro residues" evidence="4">
    <location>
        <begin position="306"/>
        <end position="315"/>
    </location>
</feature>
<dbReference type="PROSITE" id="PS00170">
    <property type="entry name" value="CSA_PPIASE_1"/>
    <property type="match status" value="1"/>
</dbReference>
<dbReference type="GO" id="GO:0003755">
    <property type="term" value="F:peptidyl-prolyl cis-trans isomerase activity"/>
    <property type="evidence" value="ECO:0007669"/>
    <property type="project" value="UniProtKB-KW"/>
</dbReference>
<dbReference type="GO" id="GO:0006457">
    <property type="term" value="P:protein folding"/>
    <property type="evidence" value="ECO:0007669"/>
    <property type="project" value="InterPro"/>
</dbReference>
<feature type="domain" description="PPIase cyclophilin-type" evidence="5">
    <location>
        <begin position="1"/>
        <end position="117"/>
    </location>
</feature>
<dbReference type="FunFam" id="2.40.100.10:FF:000023">
    <property type="entry name" value="Peptidyl-prolyl cis-trans isomerase"/>
    <property type="match status" value="1"/>
</dbReference>
<dbReference type="PROSITE" id="PS50072">
    <property type="entry name" value="CSA_PPIASE_2"/>
    <property type="match status" value="1"/>
</dbReference>
<dbReference type="InterPro" id="IPR020892">
    <property type="entry name" value="Cyclophilin-type_PPIase_CS"/>
</dbReference>
<proteinExistence type="predicted"/>
<dbReference type="EC" id="5.2.1.8" evidence="1"/>
<dbReference type="InterPro" id="IPR002130">
    <property type="entry name" value="Cyclophilin-type_PPIase_dom"/>
</dbReference>
<organism evidence="6 7">
    <name type="scientific">Polarella glacialis</name>
    <name type="common">Dinoflagellate</name>
    <dbReference type="NCBI Taxonomy" id="89957"/>
    <lineage>
        <taxon>Eukaryota</taxon>
        <taxon>Sar</taxon>
        <taxon>Alveolata</taxon>
        <taxon>Dinophyceae</taxon>
        <taxon>Suessiales</taxon>
        <taxon>Suessiaceae</taxon>
        <taxon>Polarella</taxon>
    </lineage>
</organism>
<feature type="region of interest" description="Disordered" evidence="4">
    <location>
        <begin position="283"/>
        <end position="315"/>
    </location>
</feature>
<keyword evidence="3" id="KW-0413">Isomerase</keyword>
<dbReference type="InterPro" id="IPR029000">
    <property type="entry name" value="Cyclophilin-like_dom_sf"/>
</dbReference>
<evidence type="ECO:0000259" key="5">
    <source>
        <dbReference type="PROSITE" id="PS50072"/>
    </source>
</evidence>
<name>A0A813J6M4_POLGL</name>
<dbReference type="SUPFAM" id="SSF50891">
    <property type="entry name" value="Cyclophilin-like"/>
    <property type="match status" value="1"/>
</dbReference>
<dbReference type="PANTHER" id="PTHR11071:SF561">
    <property type="entry name" value="PEPTIDYL-PROLYL CIS-TRANS ISOMERASE D-RELATED"/>
    <property type="match status" value="1"/>
</dbReference>
<dbReference type="Pfam" id="PF00160">
    <property type="entry name" value="Pro_isomerase"/>
    <property type="match status" value="1"/>
</dbReference>
<accession>A0A813J6M4</accession>
<dbReference type="Proteomes" id="UP000626109">
    <property type="component" value="Unassembled WGS sequence"/>
</dbReference>
<reference evidence="6" key="1">
    <citation type="submission" date="2021-02" db="EMBL/GenBank/DDBJ databases">
        <authorList>
            <person name="Dougan E. K."/>
            <person name="Rhodes N."/>
            <person name="Thang M."/>
            <person name="Chan C."/>
        </authorList>
    </citation>
    <scope>NUCLEOTIDE SEQUENCE</scope>
</reference>
<comment type="caution">
    <text evidence="6">The sequence shown here is derived from an EMBL/GenBank/DDBJ whole genome shotgun (WGS) entry which is preliminary data.</text>
</comment>
<sequence>VPKTAENFRALCTGEKGFGFKGSKFHRVIRDFMIQGGDFTRGNGTGGKSIYGEKFKDENFTLKHTGAGILSMANAGPNTNGSQFFICTVATPHLDGKHVVFGKVIEGLNVVKQIEALDGTPPKKQGVKLPERLQLPTGEEAQRKLNEASELARAGELKEAQKLLKEGVASGLLEKVLQRQVLVWWSAGEFDVLKPAGGETAAEVRKTPASAVESRAAPEGLEASVTKVMREKQFSRKEACKYIDEGGLEMEEMQAEQNRPMDEAFAKMRENGPPAWFVESMKAAQEKEAAEAAHDWNGLQGEDGPAGPPQALAPP</sequence>
<evidence type="ECO:0000313" key="7">
    <source>
        <dbReference type="Proteomes" id="UP000626109"/>
    </source>
</evidence>
<dbReference type="GO" id="GO:0005737">
    <property type="term" value="C:cytoplasm"/>
    <property type="evidence" value="ECO:0007669"/>
    <property type="project" value="TreeGrafter"/>
</dbReference>
<feature type="compositionally biased region" description="Basic and acidic residues" evidence="4">
    <location>
        <begin position="284"/>
        <end position="294"/>
    </location>
</feature>
<protein>
    <recommendedName>
        <fullName evidence="1">peptidylprolyl isomerase</fullName>
        <ecNumber evidence="1">5.2.1.8</ecNumber>
    </recommendedName>
</protein>
<dbReference type="AlphaFoldDB" id="A0A813J6M4"/>
<evidence type="ECO:0000313" key="6">
    <source>
        <dbReference type="EMBL" id="CAE8667984.1"/>
    </source>
</evidence>